<evidence type="ECO:0000313" key="5">
    <source>
        <dbReference type="Proteomes" id="UP000199577"/>
    </source>
</evidence>
<dbReference type="Pfam" id="PF04773">
    <property type="entry name" value="FecR"/>
    <property type="match status" value="1"/>
</dbReference>
<keyword evidence="5" id="KW-1185">Reference proteome</keyword>
<dbReference type="AlphaFoldDB" id="A0A1I1I9A5"/>
<accession>A0A1I1I9A5</accession>
<dbReference type="Gene3D" id="2.60.120.1440">
    <property type="match status" value="1"/>
</dbReference>
<keyword evidence="1" id="KW-0472">Membrane</keyword>
<dbReference type="STRING" id="623281.SAMN05421747_108127"/>
<dbReference type="PANTHER" id="PTHR30273:SF2">
    <property type="entry name" value="PROTEIN FECR"/>
    <property type="match status" value="1"/>
</dbReference>
<reference evidence="5" key="1">
    <citation type="submission" date="2016-10" db="EMBL/GenBank/DDBJ databases">
        <authorList>
            <person name="Varghese N."/>
            <person name="Submissions S."/>
        </authorList>
    </citation>
    <scope>NUCLEOTIDE SEQUENCE [LARGE SCALE GENOMIC DNA]</scope>
    <source>
        <strain evidence="5">DSM 22900</strain>
    </source>
</reference>
<evidence type="ECO:0000313" key="4">
    <source>
        <dbReference type="EMBL" id="SFC32332.1"/>
    </source>
</evidence>
<proteinExistence type="predicted"/>
<dbReference type="GO" id="GO:0016989">
    <property type="term" value="F:sigma factor antagonist activity"/>
    <property type="evidence" value="ECO:0007669"/>
    <property type="project" value="TreeGrafter"/>
</dbReference>
<dbReference type="EMBL" id="FOLL01000008">
    <property type="protein sequence ID" value="SFC32332.1"/>
    <property type="molecule type" value="Genomic_DNA"/>
</dbReference>
<dbReference type="InterPro" id="IPR006860">
    <property type="entry name" value="FecR"/>
</dbReference>
<dbReference type="InterPro" id="IPR032508">
    <property type="entry name" value="FecR_C"/>
</dbReference>
<protein>
    <submittedName>
        <fullName evidence="4">Ferric-dicitrate binding protein FerR, regulates iron transport through sigma-19</fullName>
    </submittedName>
</protein>
<evidence type="ECO:0000259" key="3">
    <source>
        <dbReference type="Pfam" id="PF16344"/>
    </source>
</evidence>
<dbReference type="Proteomes" id="UP000199577">
    <property type="component" value="Unassembled WGS sequence"/>
</dbReference>
<keyword evidence="1" id="KW-1133">Transmembrane helix</keyword>
<dbReference type="Gene3D" id="3.55.50.30">
    <property type="match status" value="1"/>
</dbReference>
<dbReference type="RefSeq" id="WP_090973531.1">
    <property type="nucleotide sequence ID" value="NZ_FOLL01000008.1"/>
</dbReference>
<dbReference type="PIRSF" id="PIRSF018266">
    <property type="entry name" value="FecR"/>
    <property type="match status" value="1"/>
</dbReference>
<feature type="transmembrane region" description="Helical" evidence="1">
    <location>
        <begin position="85"/>
        <end position="105"/>
    </location>
</feature>
<organism evidence="4 5">
    <name type="scientific">Parapedobacter composti</name>
    <dbReference type="NCBI Taxonomy" id="623281"/>
    <lineage>
        <taxon>Bacteria</taxon>
        <taxon>Pseudomonadati</taxon>
        <taxon>Bacteroidota</taxon>
        <taxon>Sphingobacteriia</taxon>
        <taxon>Sphingobacteriales</taxon>
        <taxon>Sphingobacteriaceae</taxon>
        <taxon>Parapedobacter</taxon>
    </lineage>
</organism>
<keyword evidence="1" id="KW-0812">Transmembrane</keyword>
<gene>
    <name evidence="4" type="ORF">SAMN05421747_108127</name>
</gene>
<dbReference type="PANTHER" id="PTHR30273">
    <property type="entry name" value="PERIPLASMIC SIGNAL SENSOR AND SIGMA FACTOR ACTIVATOR FECR-RELATED"/>
    <property type="match status" value="1"/>
</dbReference>
<sequence length="335" mass="37618">MMEHRKAFEQLIDRYLQGLPLTDTEQALLESYFDSFENKGAILDELSEEDVAAIDRQLRKAIFERSTRLPNNTAKKQSASAPVKYKYIGLAASLLMTLGLAYFYINQQNSAHQLNHDIVRYDGKSFSNNDGVGQFLLPDGSLVFLNQGSKLQLAADFGSENRHANLEGEAYFDVTHNPDKPFIVYSKGTAVRVLGTTFLVKETDSAQSVALLSGKVQLANSVEAFTLRPGELADRSKDATTFTVSKADFNELLNWKPATFQLNDITMADMADFMTKRYGIQLEFESDKIRECHITISLNGRETWEELLDIVSLVNQFTYEQHGTRITLTGRGCLP</sequence>
<feature type="domain" description="FecR protein" evidence="2">
    <location>
        <begin position="132"/>
        <end position="217"/>
    </location>
</feature>
<feature type="domain" description="Protein FecR C-terminal" evidence="3">
    <location>
        <begin position="260"/>
        <end position="328"/>
    </location>
</feature>
<evidence type="ECO:0000256" key="1">
    <source>
        <dbReference type="SAM" id="Phobius"/>
    </source>
</evidence>
<name>A0A1I1I9A5_9SPHI</name>
<dbReference type="OrthoDB" id="697544at2"/>
<evidence type="ECO:0000259" key="2">
    <source>
        <dbReference type="Pfam" id="PF04773"/>
    </source>
</evidence>
<dbReference type="Pfam" id="PF16344">
    <property type="entry name" value="FecR_C"/>
    <property type="match status" value="1"/>
</dbReference>
<dbReference type="InterPro" id="IPR012373">
    <property type="entry name" value="Ferrdict_sens_TM"/>
</dbReference>